<dbReference type="GO" id="GO:0005524">
    <property type="term" value="F:ATP binding"/>
    <property type="evidence" value="ECO:0007669"/>
    <property type="project" value="InterPro"/>
</dbReference>
<dbReference type="InterPro" id="IPR011527">
    <property type="entry name" value="ABC1_TM_dom"/>
</dbReference>
<evidence type="ECO:0000256" key="1">
    <source>
        <dbReference type="ARBA" id="ARBA00004651"/>
    </source>
</evidence>
<accession>A0A5E7EBB2</accession>
<evidence type="ECO:0000256" key="2">
    <source>
        <dbReference type="ARBA" id="ARBA00022692"/>
    </source>
</evidence>
<dbReference type="AlphaFoldDB" id="A0A5E7EBB2"/>
<dbReference type="GO" id="GO:0140359">
    <property type="term" value="F:ABC-type transporter activity"/>
    <property type="evidence" value="ECO:0007669"/>
    <property type="project" value="InterPro"/>
</dbReference>
<feature type="transmembrane region" description="Helical" evidence="5">
    <location>
        <begin position="213"/>
        <end position="235"/>
    </location>
</feature>
<evidence type="ECO:0000256" key="4">
    <source>
        <dbReference type="ARBA" id="ARBA00023136"/>
    </source>
</evidence>
<evidence type="ECO:0000256" key="5">
    <source>
        <dbReference type="SAM" id="Phobius"/>
    </source>
</evidence>
<dbReference type="RefSeq" id="WP_150604614.1">
    <property type="nucleotide sequence ID" value="NZ_CABVHX010000024.1"/>
</dbReference>
<feature type="domain" description="ABC transmembrane type-1" evidence="6">
    <location>
        <begin position="5"/>
        <end position="274"/>
    </location>
</feature>
<feature type="transmembrane region" description="Helical" evidence="5">
    <location>
        <begin position="247"/>
        <end position="271"/>
    </location>
</feature>
<feature type="transmembrane region" description="Helical" evidence="5">
    <location>
        <begin position="110"/>
        <end position="132"/>
    </location>
</feature>
<dbReference type="GO" id="GO:0005886">
    <property type="term" value="C:plasma membrane"/>
    <property type="evidence" value="ECO:0007669"/>
    <property type="project" value="UniProtKB-SubCell"/>
</dbReference>
<gene>
    <name evidence="7" type="ORF">PS718_04403</name>
</gene>
<protein>
    <recommendedName>
        <fullName evidence="6">ABC transmembrane type-1 domain-containing protein</fullName>
    </recommendedName>
</protein>
<keyword evidence="4 5" id="KW-0472">Membrane</keyword>
<feature type="transmembrane region" description="Helical" evidence="5">
    <location>
        <begin position="138"/>
        <end position="157"/>
    </location>
</feature>
<feature type="transmembrane region" description="Helical" evidence="5">
    <location>
        <begin position="38"/>
        <end position="64"/>
    </location>
</feature>
<sequence length="292" mass="32570">MKSNLILCCFGLGISILTSASPYLIGNSINFYIYQDCLYLYALAGASLLIIATPPLKLAANIYLQRTAAKTRYILKRTILTHLRSKASTYRKNPGEQIELIDGDVDGSMYLYHSVFFDASLNFSIIIFALIITALYHPLLVLAPLSGLLYASAAYFITRRKSDTLFEEYVQENTVTIGAICAHVCDAKPYNDRIKLDIKNIERLAFRSNLKASFFESISGTCYLVAIVALFLISAHLISEGALTTGAIFASAIYLERVLSPTMSLISIYYSSREASYRRNRILSYKLQHGGR</sequence>
<evidence type="ECO:0000259" key="6">
    <source>
        <dbReference type="PROSITE" id="PS50929"/>
    </source>
</evidence>
<dbReference type="InterPro" id="IPR036640">
    <property type="entry name" value="ABC1_TM_sf"/>
</dbReference>
<dbReference type="EMBL" id="CABVHX010000024">
    <property type="protein sequence ID" value="VVO23483.1"/>
    <property type="molecule type" value="Genomic_DNA"/>
</dbReference>
<evidence type="ECO:0000313" key="8">
    <source>
        <dbReference type="Proteomes" id="UP000325375"/>
    </source>
</evidence>
<organism evidence="7 8">
    <name type="scientific">Pseudomonas fluorescens</name>
    <dbReference type="NCBI Taxonomy" id="294"/>
    <lineage>
        <taxon>Bacteria</taxon>
        <taxon>Pseudomonadati</taxon>
        <taxon>Pseudomonadota</taxon>
        <taxon>Gammaproteobacteria</taxon>
        <taxon>Pseudomonadales</taxon>
        <taxon>Pseudomonadaceae</taxon>
        <taxon>Pseudomonas</taxon>
    </lineage>
</organism>
<dbReference type="Proteomes" id="UP000325375">
    <property type="component" value="Unassembled WGS sequence"/>
</dbReference>
<keyword evidence="3 5" id="KW-1133">Transmembrane helix</keyword>
<proteinExistence type="predicted"/>
<keyword evidence="2 5" id="KW-0812">Transmembrane</keyword>
<name>A0A5E7EBB2_PSEFL</name>
<evidence type="ECO:0000313" key="7">
    <source>
        <dbReference type="EMBL" id="VVO23483.1"/>
    </source>
</evidence>
<evidence type="ECO:0000256" key="3">
    <source>
        <dbReference type="ARBA" id="ARBA00022989"/>
    </source>
</evidence>
<reference evidence="7 8" key="1">
    <citation type="submission" date="2019-09" db="EMBL/GenBank/DDBJ databases">
        <authorList>
            <person name="Chandra G."/>
            <person name="Truman W A."/>
        </authorList>
    </citation>
    <scope>NUCLEOTIDE SEQUENCE [LARGE SCALE GENOMIC DNA]</scope>
    <source>
        <strain evidence="7">PS718</strain>
    </source>
</reference>
<dbReference type="PROSITE" id="PS50929">
    <property type="entry name" value="ABC_TM1F"/>
    <property type="match status" value="1"/>
</dbReference>
<dbReference type="Gene3D" id="1.20.1560.10">
    <property type="entry name" value="ABC transporter type 1, transmembrane domain"/>
    <property type="match status" value="1"/>
</dbReference>
<comment type="subcellular location">
    <subcellularLocation>
        <location evidence="1">Cell membrane</location>
        <topology evidence="1">Multi-pass membrane protein</topology>
    </subcellularLocation>
</comment>
<dbReference type="SUPFAM" id="SSF90123">
    <property type="entry name" value="ABC transporter transmembrane region"/>
    <property type="match status" value="1"/>
</dbReference>